<evidence type="ECO:0000313" key="3">
    <source>
        <dbReference type="Proteomes" id="UP000294613"/>
    </source>
</evidence>
<protein>
    <submittedName>
        <fullName evidence="2">Mobilization protein MobC</fullName>
    </submittedName>
</protein>
<organism evidence="2 3">
    <name type="scientific">Faecalimonas umbilicata</name>
    <dbReference type="NCBI Taxonomy" id="1912855"/>
    <lineage>
        <taxon>Bacteria</taxon>
        <taxon>Bacillati</taxon>
        <taxon>Bacillota</taxon>
        <taxon>Clostridia</taxon>
        <taxon>Lachnospirales</taxon>
        <taxon>Lachnospiraceae</taxon>
        <taxon>Faecalimonas</taxon>
    </lineage>
</organism>
<dbReference type="RefSeq" id="WP_116441574.1">
    <property type="nucleotide sequence ID" value="NZ_BHEO01000005.1"/>
</dbReference>
<reference evidence="2 3" key="2">
    <citation type="submission" date="2019-03" db="EMBL/GenBank/DDBJ databases">
        <title>Genomic Encyclopedia of Type Strains, Phase IV (KMG-IV): sequencing the most valuable type-strain genomes for metagenomic binning, comparative biology and taxonomic classification.</title>
        <authorList>
            <person name="Goeker M."/>
        </authorList>
    </citation>
    <scope>NUCLEOTIDE SEQUENCE [LARGE SCALE GENOMIC DNA]</scope>
    <source>
        <strain evidence="2 3">DSM 103426</strain>
    </source>
</reference>
<gene>
    <name evidence="2" type="ORF">EDD74_1298</name>
    <name evidence="1" type="ORF">FAEUMB_14110</name>
</gene>
<comment type="caution">
    <text evidence="2">The sequence shown here is derived from an EMBL/GenBank/DDBJ whole genome shotgun (WGS) entry which is preliminary data.</text>
</comment>
<sequence>MKKQNKRDFVVRLRVTKEEYDFLIEQAEKNEETNCRNGGKNLSAYLRKTVLQRSGYQKDEKFQRELKELVYQIRKIGVNINQATKQLNTEYRTMETANRLEESMELVKIQLHEIRQELKKQYGDHKDDEH</sequence>
<proteinExistence type="predicted"/>
<evidence type="ECO:0000313" key="2">
    <source>
        <dbReference type="EMBL" id="TCS63344.1"/>
    </source>
</evidence>
<dbReference type="AlphaFoldDB" id="A0A4R3JCF6"/>
<dbReference type="InterPro" id="IPR053842">
    <property type="entry name" value="NikA-like"/>
</dbReference>
<dbReference type="EMBL" id="BHEO01000005">
    <property type="protein sequence ID" value="GBU04870.1"/>
    <property type="molecule type" value="Genomic_DNA"/>
</dbReference>
<evidence type="ECO:0000313" key="1">
    <source>
        <dbReference type="EMBL" id="GBU04870.1"/>
    </source>
</evidence>
<accession>A0A4R3JCF6</accession>
<reference evidence="1 4" key="1">
    <citation type="journal article" date="2018" name="Int. J. Syst. Evol. Microbiol.">
        <title>Draft Genome Sequence of Faecalimonas umbilicata JCM 30896T, an Acetate-Producing Bacterium Isolated from Human Feces.</title>
        <authorList>
            <person name="Sakamoto M."/>
            <person name="Ikeyama N."/>
            <person name="Yuki M."/>
            <person name="Ohkuma M."/>
        </authorList>
    </citation>
    <scope>NUCLEOTIDE SEQUENCE [LARGE SCALE GENOMIC DNA]</scope>
    <source>
        <strain evidence="1 4">EGH7</strain>
    </source>
</reference>
<evidence type="ECO:0000313" key="4">
    <source>
        <dbReference type="Proteomes" id="UP000702954"/>
    </source>
</evidence>
<keyword evidence="4" id="KW-1185">Reference proteome</keyword>
<dbReference type="EMBL" id="SLZV01000029">
    <property type="protein sequence ID" value="TCS63344.1"/>
    <property type="molecule type" value="Genomic_DNA"/>
</dbReference>
<dbReference type="Proteomes" id="UP000702954">
    <property type="component" value="Unassembled WGS sequence"/>
</dbReference>
<dbReference type="Proteomes" id="UP000294613">
    <property type="component" value="Unassembled WGS sequence"/>
</dbReference>
<dbReference type="Pfam" id="PF21983">
    <property type="entry name" value="NikA-like"/>
    <property type="match status" value="1"/>
</dbReference>
<name>A0A4R3JCF6_9FIRM</name>